<dbReference type="EMBL" id="JAASQI010000004">
    <property type="protein sequence ID" value="NIJ58091.1"/>
    <property type="molecule type" value="Genomic_DNA"/>
</dbReference>
<evidence type="ECO:0000313" key="12">
    <source>
        <dbReference type="Proteomes" id="UP001429580"/>
    </source>
</evidence>
<comment type="catalytic activity">
    <reaction evidence="1">
        <text>(7,8-dihydropterin-6-yl)methyl diphosphate + 4-aminobenzoate = 7,8-dihydropteroate + diphosphate</text>
        <dbReference type="Rhea" id="RHEA:19949"/>
        <dbReference type="ChEBI" id="CHEBI:17836"/>
        <dbReference type="ChEBI" id="CHEBI:17839"/>
        <dbReference type="ChEBI" id="CHEBI:33019"/>
        <dbReference type="ChEBI" id="CHEBI:72950"/>
        <dbReference type="EC" id="2.5.1.15"/>
    </reaction>
</comment>
<comment type="caution">
    <text evidence="11">The sequence shown here is derived from an EMBL/GenBank/DDBJ whole genome shotgun (WGS) entry which is preliminary data.</text>
</comment>
<dbReference type="PANTHER" id="PTHR20941:SF1">
    <property type="entry name" value="FOLIC ACID SYNTHESIS PROTEIN FOL1"/>
    <property type="match status" value="1"/>
</dbReference>
<evidence type="ECO:0000256" key="6">
    <source>
        <dbReference type="ARBA" id="ARBA00022723"/>
    </source>
</evidence>
<keyword evidence="5 9" id="KW-0808">Transferase</keyword>
<protein>
    <recommendedName>
        <fullName evidence="4 9">Dihydropteroate synthase</fullName>
        <shortName evidence="9">DHPS</shortName>
        <ecNumber evidence="4 9">2.5.1.15</ecNumber>
    </recommendedName>
    <alternativeName>
        <fullName evidence="9">Dihydropteroate pyrophosphorylase</fullName>
    </alternativeName>
</protein>
<evidence type="ECO:0000256" key="4">
    <source>
        <dbReference type="ARBA" id="ARBA00012458"/>
    </source>
</evidence>
<dbReference type="Gene3D" id="3.20.20.20">
    <property type="entry name" value="Dihydropteroate synthase-like"/>
    <property type="match status" value="1"/>
</dbReference>
<evidence type="ECO:0000256" key="1">
    <source>
        <dbReference type="ARBA" id="ARBA00000012"/>
    </source>
</evidence>
<evidence type="ECO:0000256" key="5">
    <source>
        <dbReference type="ARBA" id="ARBA00022679"/>
    </source>
</evidence>
<dbReference type="PROSITE" id="PS00793">
    <property type="entry name" value="DHPS_2"/>
    <property type="match status" value="1"/>
</dbReference>
<dbReference type="InterPro" id="IPR045031">
    <property type="entry name" value="DHP_synth-like"/>
</dbReference>
<dbReference type="PANTHER" id="PTHR20941">
    <property type="entry name" value="FOLATE SYNTHESIS PROTEINS"/>
    <property type="match status" value="1"/>
</dbReference>
<feature type="domain" description="Pterin-binding" evidence="10">
    <location>
        <begin position="16"/>
        <end position="266"/>
    </location>
</feature>
<evidence type="ECO:0000256" key="7">
    <source>
        <dbReference type="ARBA" id="ARBA00022842"/>
    </source>
</evidence>
<organism evidence="11 12">
    <name type="scientific">Pseudochelatococcus lubricantis</name>
    <dbReference type="NCBI Taxonomy" id="1538102"/>
    <lineage>
        <taxon>Bacteria</taxon>
        <taxon>Pseudomonadati</taxon>
        <taxon>Pseudomonadota</taxon>
        <taxon>Alphaproteobacteria</taxon>
        <taxon>Hyphomicrobiales</taxon>
        <taxon>Chelatococcaceae</taxon>
        <taxon>Pseudochelatococcus</taxon>
    </lineage>
</organism>
<keyword evidence="8 9" id="KW-0289">Folate biosynthesis</keyword>
<evidence type="ECO:0000313" key="11">
    <source>
        <dbReference type="EMBL" id="NIJ58091.1"/>
    </source>
</evidence>
<comment type="cofactor">
    <cofactor evidence="2 9">
        <name>Mg(2+)</name>
        <dbReference type="ChEBI" id="CHEBI:18420"/>
    </cofactor>
</comment>
<dbReference type="EC" id="2.5.1.15" evidence="4 9"/>
<dbReference type="RefSeq" id="WP_246225258.1">
    <property type="nucleotide sequence ID" value="NZ_JAASQI010000004.1"/>
</dbReference>
<name>A0ABX0UYR1_9HYPH</name>
<evidence type="ECO:0000259" key="10">
    <source>
        <dbReference type="PROSITE" id="PS50972"/>
    </source>
</evidence>
<evidence type="ECO:0000256" key="3">
    <source>
        <dbReference type="ARBA" id="ARBA00004763"/>
    </source>
</evidence>
<keyword evidence="6 9" id="KW-0479">Metal-binding</keyword>
<accession>A0ABX0UYR1</accession>
<gene>
    <name evidence="11" type="ORF">FHS82_001933</name>
</gene>
<sequence>MTAIRSIGDRLATGKPLIMGILNVTPDSFSDGGRFDSPASALAQAQTLLDEGADILDIGGESTRPGHVPLAAAEELARVLPVIEAVAPLARARGVPVSIDTYRAETARAALAAGATIVNDIWGLQRDPDMAAAAAAFGAPVVVMHNREAPDASLDIVDEMRHFFLRSIAIARQAGIADADIVLDPGIGFGKTPEQSIEALGRLAEIRRMGFAVLVGASRKSFIGNLIQRPPDARLYGTLAAHLAALAQGADILRVHDVLPHVEAVRVWQAIASRR</sequence>
<dbReference type="PROSITE" id="PS50972">
    <property type="entry name" value="PTERIN_BINDING"/>
    <property type="match status" value="1"/>
</dbReference>
<reference evidence="11 12" key="1">
    <citation type="submission" date="2020-03" db="EMBL/GenBank/DDBJ databases">
        <title>Genomic Encyclopedia of Type Strains, Phase IV (KMG-IV): sequencing the most valuable type-strain genomes for metagenomic binning, comparative biology and taxonomic classification.</title>
        <authorList>
            <person name="Goeker M."/>
        </authorList>
    </citation>
    <scope>NUCLEOTIDE SEQUENCE [LARGE SCALE GENOMIC DNA]</scope>
    <source>
        <strain evidence="11 12">DSM 103870</strain>
    </source>
</reference>
<dbReference type="InterPro" id="IPR006390">
    <property type="entry name" value="DHP_synth_dom"/>
</dbReference>
<comment type="function">
    <text evidence="9">Catalyzes the condensation of para-aminobenzoate (pABA) with 6-hydroxymethyl-7,8-dihydropterin diphosphate (DHPt-PP) to form 7,8-dihydropteroate (H2Pte), the immediate precursor of folate derivatives.</text>
</comment>
<keyword evidence="12" id="KW-1185">Reference proteome</keyword>
<dbReference type="InterPro" id="IPR000489">
    <property type="entry name" value="Pterin-binding_dom"/>
</dbReference>
<dbReference type="GO" id="GO:0004156">
    <property type="term" value="F:dihydropteroate synthase activity"/>
    <property type="evidence" value="ECO:0007669"/>
    <property type="project" value="UniProtKB-EC"/>
</dbReference>
<dbReference type="PROSITE" id="PS00792">
    <property type="entry name" value="DHPS_1"/>
    <property type="match status" value="1"/>
</dbReference>
<dbReference type="NCBIfam" id="TIGR01496">
    <property type="entry name" value="DHPS"/>
    <property type="match status" value="1"/>
</dbReference>
<dbReference type="Proteomes" id="UP001429580">
    <property type="component" value="Unassembled WGS sequence"/>
</dbReference>
<dbReference type="InterPro" id="IPR011005">
    <property type="entry name" value="Dihydropteroate_synth-like_sf"/>
</dbReference>
<dbReference type="CDD" id="cd00739">
    <property type="entry name" value="DHPS"/>
    <property type="match status" value="1"/>
</dbReference>
<dbReference type="SUPFAM" id="SSF51717">
    <property type="entry name" value="Dihydropteroate synthetase-like"/>
    <property type="match status" value="1"/>
</dbReference>
<comment type="pathway">
    <text evidence="3 9">Cofactor biosynthesis; tetrahydrofolate biosynthesis; 7,8-dihydrofolate from 2-amino-4-hydroxy-6-hydroxymethyl-7,8-dihydropteridine diphosphate and 4-aminobenzoate: step 1/2.</text>
</comment>
<keyword evidence="7 9" id="KW-0460">Magnesium</keyword>
<comment type="similarity">
    <text evidence="9">Belongs to the DHPS family.</text>
</comment>
<evidence type="ECO:0000256" key="2">
    <source>
        <dbReference type="ARBA" id="ARBA00001946"/>
    </source>
</evidence>
<evidence type="ECO:0000256" key="8">
    <source>
        <dbReference type="ARBA" id="ARBA00022909"/>
    </source>
</evidence>
<evidence type="ECO:0000256" key="9">
    <source>
        <dbReference type="RuleBase" id="RU361205"/>
    </source>
</evidence>
<proteinExistence type="inferred from homology"/>
<dbReference type="Pfam" id="PF00809">
    <property type="entry name" value="Pterin_bind"/>
    <property type="match status" value="1"/>
</dbReference>